<comment type="caution">
    <text evidence="1">The sequence shown here is derived from an EMBL/GenBank/DDBJ whole genome shotgun (WGS) entry which is preliminary data.</text>
</comment>
<dbReference type="Proteomes" id="UP000033500">
    <property type="component" value="Unassembled WGS sequence"/>
</dbReference>
<protein>
    <submittedName>
        <fullName evidence="1">Uncharacterized protein</fullName>
    </submittedName>
</protein>
<dbReference type="PATRIC" id="fig|294.131.peg.3641"/>
<sequence>MRKAFRMKYEPCLGTCYVGPDVVDLSFLTDDLVALREITKKMIKAHEPLCGNEGIAYGIDFDEENNLFIAFFLHFGKIELFSDNKLLGVLHRLCDGAIAHFESAAGKEELKAHPGSGHDVCEHGKDDDLLHFMIKHSGIKTPDGVDAFIEKMKKA</sequence>
<dbReference type="EMBL" id="LACD01000003">
    <property type="protein sequence ID" value="KJZ47611.1"/>
    <property type="molecule type" value="Genomic_DNA"/>
</dbReference>
<evidence type="ECO:0000313" key="1">
    <source>
        <dbReference type="EMBL" id="KJZ47611.1"/>
    </source>
</evidence>
<evidence type="ECO:0000313" key="2">
    <source>
        <dbReference type="Proteomes" id="UP000033500"/>
    </source>
</evidence>
<dbReference type="AlphaFoldDB" id="A0A0F4TT54"/>
<organism evidence="1 2">
    <name type="scientific">Pseudomonas fluorescens</name>
    <dbReference type="NCBI Taxonomy" id="294"/>
    <lineage>
        <taxon>Bacteria</taxon>
        <taxon>Pseudomonadati</taxon>
        <taxon>Pseudomonadota</taxon>
        <taxon>Gammaproteobacteria</taxon>
        <taxon>Pseudomonadales</taxon>
        <taxon>Pseudomonadaceae</taxon>
        <taxon>Pseudomonas</taxon>
    </lineage>
</organism>
<gene>
    <name evidence="1" type="ORF">VC34_04395</name>
</gene>
<accession>A0A0F4TT54</accession>
<dbReference type="RefSeq" id="WP_046045429.1">
    <property type="nucleotide sequence ID" value="NZ_LACD01000003.1"/>
</dbReference>
<name>A0A0F4TT54_PSEFL</name>
<proteinExistence type="predicted"/>
<reference evidence="1 2" key="1">
    <citation type="submission" date="2015-03" db="EMBL/GenBank/DDBJ databases">
        <title>Comparative genomics of Pseudomonas insights into diversity of traits involved in vanlence and defense.</title>
        <authorList>
            <person name="Qin Y."/>
        </authorList>
    </citation>
    <scope>NUCLEOTIDE SEQUENCE [LARGE SCALE GENOMIC DNA]</scope>
    <source>
        <strain evidence="1 2">C3</strain>
    </source>
</reference>